<dbReference type="Proteomes" id="UP001156560">
    <property type="component" value="Plasmid pHLA"/>
</dbReference>
<organism evidence="1 2">
    <name type="scientific">Vibrio parahaemolyticus</name>
    <dbReference type="NCBI Taxonomy" id="670"/>
    <lineage>
        <taxon>Bacteria</taxon>
        <taxon>Pseudomonadati</taxon>
        <taxon>Pseudomonadota</taxon>
        <taxon>Gammaproteobacteria</taxon>
        <taxon>Vibrionales</taxon>
        <taxon>Vibrionaceae</taxon>
        <taxon>Vibrio</taxon>
    </lineage>
</organism>
<dbReference type="AlphaFoldDB" id="A0AA47JN20"/>
<reference evidence="1" key="1">
    <citation type="submission" date="2022-12" db="EMBL/GenBank/DDBJ databases">
        <title>Vibrio parahaemolyticus become highly virulent by producing novel Tc toxins.</title>
        <authorList>
            <person name="Yang F."/>
            <person name="You Y."/>
            <person name="Lai Q."/>
            <person name="Xu L."/>
            <person name="Li F."/>
        </authorList>
    </citation>
    <scope>NUCLEOTIDE SEQUENCE</scope>
    <source>
        <strain evidence="1">Vp-HL-202005</strain>
        <plasmid evidence="1">pHLA</plasmid>
    </source>
</reference>
<name>A0AA47JN20_VIBPH</name>
<geneLocation type="plasmid" evidence="1 2">
    <name>pHLA</name>
</geneLocation>
<evidence type="ECO:0000313" key="1">
    <source>
        <dbReference type="EMBL" id="WAT93803.1"/>
    </source>
</evidence>
<protein>
    <submittedName>
        <fullName evidence="1">Uncharacterized protein</fullName>
    </submittedName>
</protein>
<dbReference type="EMBL" id="CP114196">
    <property type="protein sequence ID" value="WAT93803.1"/>
    <property type="molecule type" value="Genomic_DNA"/>
</dbReference>
<proteinExistence type="predicted"/>
<keyword evidence="1" id="KW-0614">Plasmid</keyword>
<accession>A0AA47JN20</accession>
<sequence length="97" mass="11383">MSDIKEQLLVFLRERTAVEAVVSPSVYVKSTAIPREDKLEIVLHRQSTPYNSKHFIDVMIEVPLEINRKNYEIIKSWPMCKLNEYSDSSMLLVKRED</sequence>
<gene>
    <name evidence="1" type="ORF">O1Q84_26125</name>
</gene>
<dbReference type="RefSeq" id="WP_025633953.1">
    <property type="nucleotide sequence ID" value="NZ_CP114196.1"/>
</dbReference>
<evidence type="ECO:0000313" key="2">
    <source>
        <dbReference type="Proteomes" id="UP001156560"/>
    </source>
</evidence>